<sequence length="425" mass="46011">MIRLKTMLAATAATMLSLPAMAQTEVVWWDFLGGGDGVRMKALIERFNEEHDDIQITGTTLEWGVPFYTKVRTSAAVGEGPDIMTYHLSRVPLALEEGVLSPITDEDLEMAGLSGDDFFDSAVSAASGPDGTLYAVPFDIHSIVLYYNKSYLEGTEFLDEDGNLTGIDSLDDFNRALQHAADNGSTDPLSFQTGGPGGVWRVFYTLLGQQGGEMIVDGEVLPGDNAEKAATALQVMRDWRDAGFIPEQAEYPASVALFTSGQSAFHMNGVWEVPTLVDMEANGTLGFEWGAVQVPVLMDQEATWADSHALAIPNQPAAPMSDEKREAVMTVIGWMSQNSISWASAGHIPAYVPTTESAEYQGMEPNATYASLAQSAFFDPRSEIAGVASPAYDVALNVMVPQIHGFFDTDEALEQIRDELGRALR</sequence>
<organism evidence="4 5">
    <name type="scientific">Histidinibacterium lentulum</name>
    <dbReference type="NCBI Taxonomy" id="2480588"/>
    <lineage>
        <taxon>Bacteria</taxon>
        <taxon>Pseudomonadati</taxon>
        <taxon>Pseudomonadota</taxon>
        <taxon>Alphaproteobacteria</taxon>
        <taxon>Rhodobacterales</taxon>
        <taxon>Paracoccaceae</taxon>
        <taxon>Histidinibacterium</taxon>
    </lineage>
</organism>
<comment type="similarity">
    <text evidence="2">Belongs to the bacterial solute-binding protein 1 family.</text>
</comment>
<evidence type="ECO:0000256" key="2">
    <source>
        <dbReference type="ARBA" id="ARBA00008520"/>
    </source>
</evidence>
<dbReference type="AlphaFoldDB" id="A0A3N2R9H0"/>
<evidence type="ECO:0000256" key="1">
    <source>
        <dbReference type="ARBA" id="ARBA00004418"/>
    </source>
</evidence>
<dbReference type="EMBL" id="RDRB01000001">
    <property type="protein sequence ID" value="ROU04067.1"/>
    <property type="molecule type" value="Genomic_DNA"/>
</dbReference>
<feature type="signal peptide" evidence="3">
    <location>
        <begin position="1"/>
        <end position="22"/>
    </location>
</feature>
<comment type="caution">
    <text evidence="4">The sequence shown here is derived from an EMBL/GenBank/DDBJ whole genome shotgun (WGS) entry which is preliminary data.</text>
</comment>
<dbReference type="Gene3D" id="3.40.190.10">
    <property type="entry name" value="Periplasmic binding protein-like II"/>
    <property type="match status" value="1"/>
</dbReference>
<dbReference type="Pfam" id="PF13416">
    <property type="entry name" value="SBP_bac_8"/>
    <property type="match status" value="1"/>
</dbReference>
<dbReference type="InterPro" id="IPR050490">
    <property type="entry name" value="Bact_solute-bd_prot1"/>
</dbReference>
<dbReference type="RefSeq" id="WP_123640475.1">
    <property type="nucleotide sequence ID" value="NZ_ML119081.1"/>
</dbReference>
<dbReference type="InterPro" id="IPR006059">
    <property type="entry name" value="SBP"/>
</dbReference>
<protein>
    <submittedName>
        <fullName evidence="4">Extracellular solute-binding protein</fullName>
    </submittedName>
</protein>
<dbReference type="OrthoDB" id="9762335at2"/>
<reference evidence="4 5" key="1">
    <citation type="submission" date="2018-10" db="EMBL/GenBank/DDBJ databases">
        <title>Histidinibacterium lentulum gen. nov., sp. nov., a marine bacterium from the culture broth of Picochlorum sp. 122.</title>
        <authorList>
            <person name="Wang G."/>
        </authorList>
    </citation>
    <scope>NUCLEOTIDE SEQUENCE [LARGE SCALE GENOMIC DNA]</scope>
    <source>
        <strain evidence="4 5">B17</strain>
    </source>
</reference>
<comment type="subcellular location">
    <subcellularLocation>
        <location evidence="1">Periplasm</location>
    </subcellularLocation>
</comment>
<keyword evidence="5" id="KW-1185">Reference proteome</keyword>
<gene>
    <name evidence="4" type="ORF">EAT49_01305</name>
</gene>
<evidence type="ECO:0000256" key="3">
    <source>
        <dbReference type="SAM" id="SignalP"/>
    </source>
</evidence>
<evidence type="ECO:0000313" key="5">
    <source>
        <dbReference type="Proteomes" id="UP000268016"/>
    </source>
</evidence>
<dbReference type="PANTHER" id="PTHR43649:SF14">
    <property type="entry name" value="BLR3389 PROTEIN"/>
    <property type="match status" value="1"/>
</dbReference>
<accession>A0A3N2R9H0</accession>
<dbReference type="GO" id="GO:0042597">
    <property type="term" value="C:periplasmic space"/>
    <property type="evidence" value="ECO:0007669"/>
    <property type="project" value="UniProtKB-SubCell"/>
</dbReference>
<name>A0A3N2R9H0_9RHOB</name>
<proteinExistence type="inferred from homology"/>
<dbReference type="SUPFAM" id="SSF53850">
    <property type="entry name" value="Periplasmic binding protein-like II"/>
    <property type="match status" value="1"/>
</dbReference>
<feature type="chain" id="PRO_5018291753" evidence="3">
    <location>
        <begin position="23"/>
        <end position="425"/>
    </location>
</feature>
<dbReference type="Proteomes" id="UP000268016">
    <property type="component" value="Unassembled WGS sequence"/>
</dbReference>
<dbReference type="PANTHER" id="PTHR43649">
    <property type="entry name" value="ARABINOSE-BINDING PROTEIN-RELATED"/>
    <property type="match status" value="1"/>
</dbReference>
<evidence type="ECO:0000313" key="4">
    <source>
        <dbReference type="EMBL" id="ROU04067.1"/>
    </source>
</evidence>
<keyword evidence="3" id="KW-0732">Signal</keyword>